<comment type="subunit">
    <text evidence="8">Component of the oligosaccharyltransferase (OST) complex.</text>
</comment>
<proteinExistence type="inferred from homology"/>
<accession>A0ABR2IJN8</accession>
<evidence type="ECO:0000256" key="8">
    <source>
        <dbReference type="RuleBase" id="RU361142"/>
    </source>
</evidence>
<evidence type="ECO:0000256" key="3">
    <source>
        <dbReference type="ARBA" id="ARBA00008743"/>
    </source>
</evidence>
<keyword evidence="4 8" id="KW-0812">Transmembrane</keyword>
<evidence type="ECO:0000256" key="5">
    <source>
        <dbReference type="ARBA" id="ARBA00022824"/>
    </source>
</evidence>
<dbReference type="Pfam" id="PF23358">
    <property type="entry name" value="OST48_MD"/>
    <property type="match status" value="1"/>
</dbReference>
<comment type="caution">
    <text evidence="11">The sequence shown here is derived from an EMBL/GenBank/DDBJ whole genome shotgun (WGS) entry which is preliminary data.</text>
</comment>
<evidence type="ECO:0000256" key="2">
    <source>
        <dbReference type="ARBA" id="ARBA00004922"/>
    </source>
</evidence>
<evidence type="ECO:0000256" key="7">
    <source>
        <dbReference type="ARBA" id="ARBA00023136"/>
    </source>
</evidence>
<evidence type="ECO:0000256" key="6">
    <source>
        <dbReference type="ARBA" id="ARBA00022989"/>
    </source>
</evidence>
<feature type="transmembrane region" description="Helical" evidence="8">
    <location>
        <begin position="385"/>
        <end position="405"/>
    </location>
</feature>
<evidence type="ECO:0000256" key="1">
    <source>
        <dbReference type="ARBA" id="ARBA00004479"/>
    </source>
</evidence>
<dbReference type="InterPro" id="IPR005013">
    <property type="entry name" value="DDOST_48_kDa_subunit"/>
</dbReference>
<protein>
    <recommendedName>
        <fullName evidence="8">Dolichyl-diphosphooligosaccharide--protein glycosyltransferase 48 kDa subunit</fullName>
        <shortName evidence="8">Oligosaccharyl transferase 48 kDa subunit</shortName>
    </recommendedName>
</protein>
<dbReference type="EMBL" id="JAPFFF010000017">
    <property type="protein sequence ID" value="KAK8863806.1"/>
    <property type="molecule type" value="Genomic_DNA"/>
</dbReference>
<dbReference type="PANTHER" id="PTHR10830:SF0">
    <property type="entry name" value="DOLICHYL-DIPHOSPHOOLIGOSACCHARIDE--PROTEIN GLYCOSYLTRANSFERASE 48 KDA SUBUNIT"/>
    <property type="match status" value="1"/>
</dbReference>
<feature type="domain" description="OST48 N-terminal" evidence="9">
    <location>
        <begin position="16"/>
        <end position="255"/>
    </location>
</feature>
<evidence type="ECO:0000259" key="9">
    <source>
        <dbReference type="Pfam" id="PF03345"/>
    </source>
</evidence>
<feature type="domain" description="OST48 middle" evidence="10">
    <location>
        <begin position="270"/>
        <end position="407"/>
    </location>
</feature>
<evidence type="ECO:0000259" key="10">
    <source>
        <dbReference type="Pfam" id="PF23358"/>
    </source>
</evidence>
<comment type="subcellular location">
    <subcellularLocation>
        <location evidence="8">Endoplasmic reticulum membrane</location>
        <topology evidence="8">Single-pass type I membrane protein</topology>
    </subcellularLocation>
    <subcellularLocation>
        <location evidence="1">Membrane</location>
        <topology evidence="1">Single-pass type I membrane protein</topology>
    </subcellularLocation>
</comment>
<gene>
    <name evidence="11" type="ORF">M9Y10_011496</name>
</gene>
<comment type="pathway">
    <text evidence="2 8">Protein modification; protein glycosylation.</text>
</comment>
<comment type="function">
    <text evidence="8">Subunit of the oligosaccharyl transferase (OST) complex that catalyzes the initial transfer of a defined glycan (Glc(3)Man(9)GlcNAc(2) in eukaryotes) from the lipid carrier dolichol-pyrophosphate to an asparagine residue within an Asn-X-Ser/Thr consensus motif in nascent polypeptide chains, the first step in protein N-glycosylation. N-glycosylation occurs cotranslationally and the complex associates with the Sec61 complex at the channel-forming translocon complex that mediates protein translocation across the endoplasmic reticulum (ER).</text>
</comment>
<sequence>MLLFSLLSFIFSREHKVLVLLDDINEKSEYSTFFNDLQLIGCNLTYKVCGSKTIPLERFENHIYGTVIILCSKSTCISNNGDDLKDYLDNGGNAIVFNGVSSNIIQEKIYSHLNYRITTSHQITDINDNSQVVLRKIVAPKDVVPSKVEPLIFEGGYATIERPNDFRFPIVIGGLEHKVSTQDKIIYSQAVASEMIPISAFQARNAGRIIIIHSHNFASNSIYDTKVTLDENMNSLSTPIENGNRQLMIDLAKWVTHYNSHVKIVSATHYDTESHVAPVQYHIKQSITVVANLSYVVNGEWQPYQGNDVQVEIFMLGTFIRHHMKLTSPGQYSDTLILPDRAGNYWIKVFTSKEGWMNAREEMAIAVRPLAIREKEKFLVCAQPYQYSMILIMAATFLGIIHFLYHKPSN</sequence>
<keyword evidence="6 8" id="KW-1133">Transmembrane helix</keyword>
<name>A0ABR2IJN8_9EUKA</name>
<organism evidence="11 12">
    <name type="scientific">Tritrichomonas musculus</name>
    <dbReference type="NCBI Taxonomy" id="1915356"/>
    <lineage>
        <taxon>Eukaryota</taxon>
        <taxon>Metamonada</taxon>
        <taxon>Parabasalia</taxon>
        <taxon>Tritrichomonadida</taxon>
        <taxon>Tritrichomonadidae</taxon>
        <taxon>Tritrichomonas</taxon>
    </lineage>
</organism>
<dbReference type="InterPro" id="IPR055457">
    <property type="entry name" value="OST48_N"/>
</dbReference>
<dbReference type="Proteomes" id="UP001470230">
    <property type="component" value="Unassembled WGS sequence"/>
</dbReference>
<comment type="similarity">
    <text evidence="3 8">Belongs to the DDOST 48 kDa subunit family.</text>
</comment>
<dbReference type="InterPro" id="IPR055459">
    <property type="entry name" value="OST48_MD"/>
</dbReference>
<evidence type="ECO:0000256" key="4">
    <source>
        <dbReference type="ARBA" id="ARBA00022692"/>
    </source>
</evidence>
<reference evidence="11 12" key="1">
    <citation type="submission" date="2024-04" db="EMBL/GenBank/DDBJ databases">
        <title>Tritrichomonas musculus Genome.</title>
        <authorList>
            <person name="Alves-Ferreira E."/>
            <person name="Grigg M."/>
            <person name="Lorenzi H."/>
            <person name="Galac M."/>
        </authorList>
    </citation>
    <scope>NUCLEOTIDE SEQUENCE [LARGE SCALE GENOMIC DNA]</scope>
    <source>
        <strain evidence="11 12">EAF2021</strain>
    </source>
</reference>
<keyword evidence="12" id="KW-1185">Reference proteome</keyword>
<keyword evidence="5 8" id="KW-0256">Endoplasmic reticulum</keyword>
<dbReference type="Pfam" id="PF03345">
    <property type="entry name" value="OST48_N"/>
    <property type="match status" value="1"/>
</dbReference>
<evidence type="ECO:0000313" key="11">
    <source>
        <dbReference type="EMBL" id="KAK8863806.1"/>
    </source>
</evidence>
<dbReference type="PANTHER" id="PTHR10830">
    <property type="entry name" value="DOLICHYL-DIPHOSPHOOLIGOSACCHARIDE--PROTEIN GLYCOSYLTRANSFERASE 48 KDA SUBUNIT"/>
    <property type="match status" value="1"/>
</dbReference>
<evidence type="ECO:0000313" key="12">
    <source>
        <dbReference type="Proteomes" id="UP001470230"/>
    </source>
</evidence>
<keyword evidence="7 8" id="KW-0472">Membrane</keyword>